<keyword evidence="3 5" id="KW-0040">ANK repeat</keyword>
<feature type="region of interest" description="Disordered" evidence="7">
    <location>
        <begin position="154"/>
        <end position="207"/>
    </location>
</feature>
<dbReference type="InterPro" id="IPR002110">
    <property type="entry name" value="Ankyrin_rpt"/>
</dbReference>
<keyword evidence="9" id="KW-1185">Reference proteome</keyword>
<protein>
    <submittedName>
        <fullName evidence="8">Uncharacterized protein</fullName>
    </submittedName>
</protein>
<dbReference type="PROSITE" id="PS50088">
    <property type="entry name" value="ANK_REPEAT"/>
    <property type="match status" value="3"/>
</dbReference>
<dbReference type="EMBL" id="BFAA01001337">
    <property type="protein sequence ID" value="GCB63886.1"/>
    <property type="molecule type" value="Genomic_DNA"/>
</dbReference>
<feature type="compositionally biased region" description="Low complexity" evidence="7">
    <location>
        <begin position="75"/>
        <end position="89"/>
    </location>
</feature>
<dbReference type="Pfam" id="PF12796">
    <property type="entry name" value="Ank_2"/>
    <property type="match status" value="2"/>
</dbReference>
<dbReference type="InterPro" id="IPR021939">
    <property type="entry name" value="KN_motif"/>
</dbReference>
<evidence type="ECO:0000256" key="6">
    <source>
        <dbReference type="SAM" id="Coils"/>
    </source>
</evidence>
<dbReference type="InterPro" id="IPR036770">
    <property type="entry name" value="Ankyrin_rpt-contain_sf"/>
</dbReference>
<dbReference type="SMART" id="SM00248">
    <property type="entry name" value="ANK"/>
    <property type="match status" value="5"/>
</dbReference>
<dbReference type="PANTHER" id="PTHR24168:SF23">
    <property type="entry name" value="KN MOTIF AND ANKYRIN REPEAT DOMAIN-CONTAINING PROTEIN 3"/>
    <property type="match status" value="1"/>
</dbReference>
<evidence type="ECO:0000256" key="7">
    <source>
        <dbReference type="SAM" id="MobiDB-lite"/>
    </source>
</evidence>
<evidence type="ECO:0000256" key="1">
    <source>
        <dbReference type="ARBA" id="ARBA00022553"/>
    </source>
</evidence>
<evidence type="ECO:0000313" key="9">
    <source>
        <dbReference type="Proteomes" id="UP000288216"/>
    </source>
</evidence>
<name>A0A401NSN5_SCYTO</name>
<evidence type="ECO:0000256" key="3">
    <source>
        <dbReference type="ARBA" id="ARBA00023043"/>
    </source>
</evidence>
<feature type="compositionally biased region" description="Polar residues" evidence="7">
    <location>
        <begin position="175"/>
        <end position="203"/>
    </location>
</feature>
<dbReference type="OMA" id="VYMENIN"/>
<feature type="repeat" description="ANK" evidence="5">
    <location>
        <begin position="858"/>
        <end position="880"/>
    </location>
</feature>
<keyword evidence="1" id="KW-0597">Phosphoprotein</keyword>
<evidence type="ECO:0000256" key="5">
    <source>
        <dbReference type="PROSITE-ProRule" id="PRU00023"/>
    </source>
</evidence>
<dbReference type="SUPFAM" id="SSF48403">
    <property type="entry name" value="Ankyrin repeat"/>
    <property type="match status" value="1"/>
</dbReference>
<feature type="region of interest" description="Disordered" evidence="7">
    <location>
        <begin position="65"/>
        <end position="93"/>
    </location>
</feature>
<evidence type="ECO:0000256" key="2">
    <source>
        <dbReference type="ARBA" id="ARBA00022737"/>
    </source>
</evidence>
<evidence type="ECO:0000313" key="8">
    <source>
        <dbReference type="EMBL" id="GCB63886.1"/>
    </source>
</evidence>
<dbReference type="GO" id="GO:0005737">
    <property type="term" value="C:cytoplasm"/>
    <property type="evidence" value="ECO:0007669"/>
    <property type="project" value="TreeGrafter"/>
</dbReference>
<feature type="repeat" description="ANK" evidence="5">
    <location>
        <begin position="963"/>
        <end position="985"/>
    </location>
</feature>
<dbReference type="GO" id="GO:0005856">
    <property type="term" value="C:cytoskeleton"/>
    <property type="evidence" value="ECO:0007669"/>
    <property type="project" value="TreeGrafter"/>
</dbReference>
<proteinExistence type="predicted"/>
<accession>A0A401NSN5</accession>
<feature type="compositionally biased region" description="Polar residues" evidence="7">
    <location>
        <begin position="647"/>
        <end position="658"/>
    </location>
</feature>
<feature type="compositionally biased region" description="Basic and acidic residues" evidence="7">
    <location>
        <begin position="748"/>
        <end position="776"/>
    </location>
</feature>
<dbReference type="InterPro" id="IPR047184">
    <property type="entry name" value="KANK1-4"/>
</dbReference>
<reference evidence="8 9" key="1">
    <citation type="journal article" date="2018" name="Nat. Ecol. Evol.">
        <title>Shark genomes provide insights into elasmobranch evolution and the origin of vertebrates.</title>
        <authorList>
            <person name="Hara Y"/>
            <person name="Yamaguchi K"/>
            <person name="Onimaru K"/>
            <person name="Kadota M"/>
            <person name="Koyanagi M"/>
            <person name="Keeley SD"/>
            <person name="Tatsumi K"/>
            <person name="Tanaka K"/>
            <person name="Motone F"/>
            <person name="Kageyama Y"/>
            <person name="Nozu R"/>
            <person name="Adachi N"/>
            <person name="Nishimura O"/>
            <person name="Nakagawa R"/>
            <person name="Tanegashima C"/>
            <person name="Kiyatake I"/>
            <person name="Matsumoto R"/>
            <person name="Murakumo K"/>
            <person name="Nishida K"/>
            <person name="Terakita A"/>
            <person name="Kuratani S"/>
            <person name="Sato K"/>
            <person name="Hyodo S Kuraku.S."/>
        </authorList>
    </citation>
    <scope>NUCLEOTIDE SEQUENCE [LARGE SCALE GENOMIC DNA]</scope>
</reference>
<sequence length="1031" mass="113246">MARPAQMNLSIPDLGSHALYNELEDSEKSPYAVETPYGFQLDLDFLKYVDDIQSGNTLKKLTIHRKPKTKPTTNTSGWTSTESLSSSTSEDIKTLPTTPKFRTYTVAYDMKNPVCSQLLNATSPPPAISLLPPPSPRSSLRNLHVENTLLETSRRLQQEQLTTGDIPKHRLLKTGSRSGLNSCSQSQTSPSAQQNPSMGNGNVNPVPSPSFTGFFSFSPMNSGRSSPVTTITPAHLQHIREQMAAGLRRLKELEEQVKIIPYLERKLSAVHEEKRQLIAELKKRKVSSLSEAPPLRQRSYSTGNVAQYQPETKKVVELHIDFFGDSEEKRASKIKELRRLTEKLTIAEKGRACSKGPSLGGSPTPPSKNVLLKSVGVGAKNDMNEIVFYYKSERPTREVAVGPEMEMRHVGVGVIESMLGLTTEAQEEIEFLQEIIDGQKANISMIAAELEDTNNELNNLKLKVPLVTCRTMVDASVMAQPTMVHASEEARVPVMSRAVGDHLDIADVSVDCTPQMSSVGVNCSLQVQEVCVGPDTPLTQEDTDDAHLYTYSLHKSGLRPEITRGILKGDMKMETIEYVTIDGDEILEGSQNAEIKDCDIKHTVKDEVTRVSLSKGMVQKNHVAIKLCSTTLQVVHEGNAITEENMQRSLEQQHTVSPTKGVLKSIMKKKDGSNTTESNVSKKNLQFVGLLNGEYETTSSEESSGEENSDKVAGDSSESELGNCSDSSDDDGVAKLDGSDSDNCECAEECRDKEKEKTFEQSKQKGEEKRNEEEEVKEKFELTLKMREVCLILKNYFNDPNPVKSKEVMSSLNAIQQEWFRVSSQKSATPQTVADHLMAFAEMSPAILKYVVNLSDGNGNTALHYCVSHSNFQIVKLLLDTAVCNVDWQNKAGYTAIMLAALAAMETDAEMNVVRQLFSLGSVNARASQAGQTALMLAVSHGRVEMVKALLDCGADVNSQDNEGSTALMCACEHGRAEIVKVLLEQPNCDIALNDNDGSNALSVALEASNKDIAVLLYAHMNFKSPTPDTP</sequence>
<organism evidence="8 9">
    <name type="scientific">Scyliorhinus torazame</name>
    <name type="common">Cloudy catshark</name>
    <name type="synonym">Catulus torazame</name>
    <dbReference type="NCBI Taxonomy" id="75743"/>
    <lineage>
        <taxon>Eukaryota</taxon>
        <taxon>Metazoa</taxon>
        <taxon>Chordata</taxon>
        <taxon>Craniata</taxon>
        <taxon>Vertebrata</taxon>
        <taxon>Chondrichthyes</taxon>
        <taxon>Elasmobranchii</taxon>
        <taxon>Galeomorphii</taxon>
        <taxon>Galeoidea</taxon>
        <taxon>Carcharhiniformes</taxon>
        <taxon>Scyliorhinidae</taxon>
        <taxon>Scyliorhinus</taxon>
    </lineage>
</organism>
<dbReference type="PANTHER" id="PTHR24168">
    <property type="entry name" value="KN MOTIF AND ANKYRIN REPEAT DOMAIN-CONTAINING"/>
    <property type="match status" value="1"/>
</dbReference>
<feature type="region of interest" description="Disordered" evidence="7">
    <location>
        <begin position="696"/>
        <end position="776"/>
    </location>
</feature>
<dbReference type="AlphaFoldDB" id="A0A401NSN5"/>
<comment type="caution">
    <text evidence="8">The sequence shown here is derived from an EMBL/GenBank/DDBJ whole genome shotgun (WGS) entry which is preliminary data.</text>
</comment>
<feature type="region of interest" description="Disordered" evidence="7">
    <location>
        <begin position="647"/>
        <end position="680"/>
    </location>
</feature>
<dbReference type="PROSITE" id="PS50297">
    <property type="entry name" value="ANK_REP_REGION"/>
    <property type="match status" value="3"/>
</dbReference>
<feature type="coiled-coil region" evidence="6">
    <location>
        <begin position="422"/>
        <end position="463"/>
    </location>
</feature>
<dbReference type="FunFam" id="1.25.40.20:FF:000017">
    <property type="entry name" value="KN motif and ankyrin repeat domain-containing protein 1"/>
    <property type="match status" value="1"/>
</dbReference>
<dbReference type="Proteomes" id="UP000288216">
    <property type="component" value="Unassembled WGS sequence"/>
</dbReference>
<gene>
    <name evidence="8" type="ORF">scyTo_0004495</name>
</gene>
<keyword evidence="2" id="KW-0677">Repeat</keyword>
<dbReference type="GO" id="GO:0030837">
    <property type="term" value="P:negative regulation of actin filament polymerization"/>
    <property type="evidence" value="ECO:0007669"/>
    <property type="project" value="InterPro"/>
</dbReference>
<feature type="repeat" description="ANK" evidence="5">
    <location>
        <begin position="930"/>
        <end position="962"/>
    </location>
</feature>
<evidence type="ECO:0000256" key="4">
    <source>
        <dbReference type="ARBA" id="ARBA00023054"/>
    </source>
</evidence>
<dbReference type="Pfam" id="PF12075">
    <property type="entry name" value="KN_motif"/>
    <property type="match status" value="1"/>
</dbReference>
<dbReference type="STRING" id="75743.A0A401NSN5"/>
<dbReference type="OrthoDB" id="5406014at2759"/>
<keyword evidence="4 6" id="KW-0175">Coiled coil</keyword>
<dbReference type="Gene3D" id="1.25.40.20">
    <property type="entry name" value="Ankyrin repeat-containing domain"/>
    <property type="match status" value="1"/>
</dbReference>